<reference evidence="1" key="1">
    <citation type="submission" date="2016-06" db="UniProtKB">
        <authorList>
            <consortium name="WormBaseParasite"/>
        </authorList>
    </citation>
    <scope>IDENTIFICATION</scope>
</reference>
<proteinExistence type="predicted"/>
<evidence type="ECO:0000313" key="1">
    <source>
        <dbReference type="WBParaSite" id="GPUH_0001726101-mRNA-1"/>
    </source>
</evidence>
<sequence length="159" mass="17881">LESEITVYEMSQCPSRLARKSAQRLFLKRKSEASTSNNDQIGSWLQEFQKFGAARIKLDAVRKKKQQIGMFTRTRYLIQNIGKMLKTEKMAASGLNDSSSKHALAVLPSDLPFSLKPTSLYAAMSLFVRHIIDLLNKSSFQAAVTIQLLLAAHEDRCCN</sequence>
<name>A0A183E8E8_9BILA</name>
<organism evidence="1">
    <name type="scientific">Gongylonema pulchrum</name>
    <dbReference type="NCBI Taxonomy" id="637853"/>
    <lineage>
        <taxon>Eukaryota</taxon>
        <taxon>Metazoa</taxon>
        <taxon>Ecdysozoa</taxon>
        <taxon>Nematoda</taxon>
        <taxon>Chromadorea</taxon>
        <taxon>Rhabditida</taxon>
        <taxon>Spirurina</taxon>
        <taxon>Spiruromorpha</taxon>
        <taxon>Spiruroidea</taxon>
        <taxon>Gongylonematidae</taxon>
        <taxon>Gongylonema</taxon>
    </lineage>
</organism>
<protein>
    <submittedName>
        <fullName evidence="1">DUF4806 domain-containing protein</fullName>
    </submittedName>
</protein>
<dbReference type="WBParaSite" id="GPUH_0001726101-mRNA-1">
    <property type="protein sequence ID" value="GPUH_0001726101-mRNA-1"/>
    <property type="gene ID" value="GPUH_0001726101"/>
</dbReference>
<accession>A0A183E8E8</accession>
<dbReference type="AlphaFoldDB" id="A0A183E8E8"/>